<comment type="caution">
    <text evidence="3">The sequence shown here is derived from an EMBL/GenBank/DDBJ whole genome shotgun (WGS) entry which is preliminary data.</text>
</comment>
<sequence length="247" mass="26830">MERKDFLKNSLGFLGMALILPKLTGCNGSDDTTVIVDDGGGSNTGGNTECKSWPTETEGPFPTKNPSSYQIINIKGDRTGVACEIKIKIEDVNNDCAAAEGIFIDIWHCDKDGNYSQYGATNMQQADYRDYNFLRGRQTTASNGYVTFQSIFPGWYQGRATHIHVHVYKANGTSLKVTQIAFPEGSNSAVITVNAATDYGYTKGMSSYTYNTKDNVFSDDTTGQQIATVTGSVANGYTVEAIIKVPI</sequence>
<evidence type="ECO:0000313" key="4">
    <source>
        <dbReference type="Proteomes" id="UP000325141"/>
    </source>
</evidence>
<dbReference type="GO" id="GO:0016702">
    <property type="term" value="F:oxidoreductase activity, acting on single donors with incorporation of molecular oxygen, incorporation of two atoms of oxygen"/>
    <property type="evidence" value="ECO:0007669"/>
    <property type="project" value="InterPro"/>
</dbReference>
<dbReference type="PANTHER" id="PTHR34315">
    <property type="match status" value="1"/>
</dbReference>
<dbReference type="PANTHER" id="PTHR34315:SF1">
    <property type="entry name" value="INTRADIOL RING-CLEAVAGE DIOXYGENASES DOMAIN-CONTAINING PROTEIN-RELATED"/>
    <property type="match status" value="1"/>
</dbReference>
<dbReference type="RefSeq" id="WP_150013856.1">
    <property type="nucleotide sequence ID" value="NZ_VWSG01000010.1"/>
</dbReference>
<evidence type="ECO:0000259" key="2">
    <source>
        <dbReference type="Pfam" id="PF00775"/>
    </source>
</evidence>
<dbReference type="InterPro" id="IPR000627">
    <property type="entry name" value="Intradiol_dOase_C"/>
</dbReference>
<dbReference type="EMBL" id="VWSG01000010">
    <property type="protein sequence ID" value="KAA5532935.1"/>
    <property type="molecule type" value="Genomic_DNA"/>
</dbReference>
<keyword evidence="4" id="KW-1185">Reference proteome</keyword>
<organism evidence="3 4">
    <name type="scientific">Paenimyroides baculatum</name>
    <dbReference type="NCBI Taxonomy" id="2608000"/>
    <lineage>
        <taxon>Bacteria</taxon>
        <taxon>Pseudomonadati</taxon>
        <taxon>Bacteroidota</taxon>
        <taxon>Flavobacteriia</taxon>
        <taxon>Flavobacteriales</taxon>
        <taxon>Flavobacteriaceae</taxon>
        <taxon>Paenimyroides</taxon>
    </lineage>
</organism>
<feature type="domain" description="Intradiol ring-cleavage dioxygenases" evidence="2">
    <location>
        <begin position="76"/>
        <end position="162"/>
    </location>
</feature>
<dbReference type="InterPro" id="IPR015889">
    <property type="entry name" value="Intradiol_dOase_core"/>
</dbReference>
<dbReference type="Proteomes" id="UP000325141">
    <property type="component" value="Unassembled WGS sequence"/>
</dbReference>
<dbReference type="Pfam" id="PF00775">
    <property type="entry name" value="Dioxygenase_C"/>
    <property type="match status" value="1"/>
</dbReference>
<name>A0A5M6CHS7_9FLAO</name>
<evidence type="ECO:0000313" key="3">
    <source>
        <dbReference type="EMBL" id="KAA5532935.1"/>
    </source>
</evidence>
<feature type="region of interest" description="Disordered" evidence="1">
    <location>
        <begin position="38"/>
        <end position="64"/>
    </location>
</feature>
<accession>A0A5M6CHS7</accession>
<keyword evidence="3" id="KW-0560">Oxidoreductase</keyword>
<dbReference type="AlphaFoldDB" id="A0A5M6CHS7"/>
<dbReference type="Gene3D" id="2.60.130.10">
    <property type="entry name" value="Aromatic compound dioxygenase"/>
    <property type="match status" value="1"/>
</dbReference>
<dbReference type="GO" id="GO:0008199">
    <property type="term" value="F:ferric iron binding"/>
    <property type="evidence" value="ECO:0007669"/>
    <property type="project" value="InterPro"/>
</dbReference>
<proteinExistence type="predicted"/>
<gene>
    <name evidence="3" type="ORF">F0460_12885</name>
</gene>
<dbReference type="SUPFAM" id="SSF49482">
    <property type="entry name" value="Aromatic compound dioxygenase"/>
    <property type="match status" value="1"/>
</dbReference>
<protein>
    <submittedName>
        <fullName evidence="3">Intradiol ring-cleavage dioxygenase</fullName>
    </submittedName>
</protein>
<reference evidence="3 4" key="1">
    <citation type="submission" date="2019-09" db="EMBL/GenBank/DDBJ databases">
        <title>Genome sequence and assembly of Flavobacterium sp.</title>
        <authorList>
            <person name="Chhetri G."/>
        </authorList>
    </citation>
    <scope>NUCLEOTIDE SEQUENCE [LARGE SCALE GENOMIC DNA]</scope>
    <source>
        <strain evidence="3 4">SNL9</strain>
    </source>
</reference>
<evidence type="ECO:0000256" key="1">
    <source>
        <dbReference type="SAM" id="MobiDB-lite"/>
    </source>
</evidence>
<keyword evidence="3" id="KW-0223">Dioxygenase</keyword>